<evidence type="ECO:0000256" key="2">
    <source>
        <dbReference type="ARBA" id="ARBA00022741"/>
    </source>
</evidence>
<dbReference type="InterPro" id="IPR052032">
    <property type="entry name" value="ATP-dep_AA_Ligase"/>
</dbReference>
<evidence type="ECO:0000256" key="4">
    <source>
        <dbReference type="PROSITE-ProRule" id="PRU00409"/>
    </source>
</evidence>
<dbReference type="GO" id="GO:0005524">
    <property type="term" value="F:ATP binding"/>
    <property type="evidence" value="ECO:0007669"/>
    <property type="project" value="UniProtKB-UniRule"/>
</dbReference>
<evidence type="ECO:0000259" key="5">
    <source>
        <dbReference type="PROSITE" id="PS50975"/>
    </source>
</evidence>
<feature type="domain" description="ATP-grasp" evidence="5">
    <location>
        <begin position="119"/>
        <end position="315"/>
    </location>
</feature>
<dbReference type="PANTHER" id="PTHR43585">
    <property type="entry name" value="FUMIPYRROLE BIOSYNTHESIS PROTEIN C"/>
    <property type="match status" value="1"/>
</dbReference>
<sequence>MTRKTLPKVAIFYGNGSATPLSIQAASIGICKIVFLYQEDCSQSDLSQIKLLEKHATSYNISNLSEEEIEGILHDEKVEGITTFSEYKLLETSIFVEKMLLSGNSVETARALVNKFMQREILSKSKGTSVKFTRLDKNNLQQSLLAVGTPAIIKPVVGAGSKWTKKVNSYEELENAVHEFPPDHEYVLEEFLSGNKEIENSFYGDYVSVESIHQGGNSTQVSITGKLPLTQHFSESGMFLPHPFSKKIEDEIRSIESEAIKALKITSGTTHTEIKITDEGPKIIEVNGRMGGYVSEILKRATGVDLIRITLQISLNQEVVIQPPPIKKVYYQVFLTPPIVENGIYQGITGLDQLKDYKDITHVQITKKEGETIDSRLGTENNIGIVYGESDDFKQFVTTINLVRSQANPLIAAQQKEVLQ</sequence>
<keyword evidence="1" id="KW-0436">Ligase</keyword>
<reference evidence="6" key="1">
    <citation type="submission" date="2020-12" db="EMBL/GenBank/DDBJ databases">
        <authorList>
            <person name="Huq M.A."/>
        </authorList>
    </citation>
    <scope>NUCLEOTIDE SEQUENCE</scope>
    <source>
        <strain evidence="6">MAHUQ-46</strain>
    </source>
</reference>
<dbReference type="AlphaFoldDB" id="A0A934J029"/>
<evidence type="ECO:0000313" key="6">
    <source>
        <dbReference type="EMBL" id="MBJ6362386.1"/>
    </source>
</evidence>
<accession>A0A934J029</accession>
<dbReference type="SUPFAM" id="SSF56059">
    <property type="entry name" value="Glutathione synthetase ATP-binding domain-like"/>
    <property type="match status" value="1"/>
</dbReference>
<gene>
    <name evidence="6" type="ORF">JFN88_14060</name>
</gene>
<dbReference type="InterPro" id="IPR011761">
    <property type="entry name" value="ATP-grasp"/>
</dbReference>
<dbReference type="EMBL" id="JAELUP010000072">
    <property type="protein sequence ID" value="MBJ6362386.1"/>
    <property type="molecule type" value="Genomic_DNA"/>
</dbReference>
<dbReference type="GO" id="GO:0046872">
    <property type="term" value="F:metal ion binding"/>
    <property type="evidence" value="ECO:0007669"/>
    <property type="project" value="InterPro"/>
</dbReference>
<proteinExistence type="predicted"/>
<dbReference type="Pfam" id="PF13535">
    <property type="entry name" value="ATP-grasp_4"/>
    <property type="match status" value="1"/>
</dbReference>
<keyword evidence="7" id="KW-1185">Reference proteome</keyword>
<evidence type="ECO:0000313" key="7">
    <source>
        <dbReference type="Proteomes" id="UP000640274"/>
    </source>
</evidence>
<name>A0A934J029_9BACL</name>
<protein>
    <submittedName>
        <fullName evidence="6">ATP-grasp domain-containing protein</fullName>
    </submittedName>
</protein>
<dbReference type="PROSITE" id="PS50975">
    <property type="entry name" value="ATP_GRASP"/>
    <property type="match status" value="1"/>
</dbReference>
<dbReference type="PANTHER" id="PTHR43585:SF2">
    <property type="entry name" value="ATP-GRASP ENZYME FSQD"/>
    <property type="match status" value="1"/>
</dbReference>
<comment type="caution">
    <text evidence="6">The sequence shown here is derived from an EMBL/GenBank/DDBJ whole genome shotgun (WGS) entry which is preliminary data.</text>
</comment>
<keyword evidence="3 4" id="KW-0067">ATP-binding</keyword>
<evidence type="ECO:0000256" key="3">
    <source>
        <dbReference type="ARBA" id="ARBA00022840"/>
    </source>
</evidence>
<keyword evidence="2 4" id="KW-0547">Nucleotide-binding</keyword>
<dbReference type="RefSeq" id="WP_199019933.1">
    <property type="nucleotide sequence ID" value="NZ_JAELUP010000072.1"/>
</dbReference>
<organism evidence="6 7">
    <name type="scientific">Paenibacillus roseus</name>
    <dbReference type="NCBI Taxonomy" id="2798579"/>
    <lineage>
        <taxon>Bacteria</taxon>
        <taxon>Bacillati</taxon>
        <taxon>Bacillota</taxon>
        <taxon>Bacilli</taxon>
        <taxon>Bacillales</taxon>
        <taxon>Paenibacillaceae</taxon>
        <taxon>Paenibacillus</taxon>
    </lineage>
</organism>
<dbReference type="Proteomes" id="UP000640274">
    <property type="component" value="Unassembled WGS sequence"/>
</dbReference>
<evidence type="ECO:0000256" key="1">
    <source>
        <dbReference type="ARBA" id="ARBA00022598"/>
    </source>
</evidence>
<dbReference type="GO" id="GO:0016874">
    <property type="term" value="F:ligase activity"/>
    <property type="evidence" value="ECO:0007669"/>
    <property type="project" value="UniProtKB-KW"/>
</dbReference>
<dbReference type="Gene3D" id="3.30.470.20">
    <property type="entry name" value="ATP-grasp fold, B domain"/>
    <property type="match status" value="1"/>
</dbReference>